<feature type="transmembrane region" description="Helical" evidence="7">
    <location>
        <begin position="112"/>
        <end position="132"/>
    </location>
</feature>
<dbReference type="EMBL" id="GL876973">
    <property type="protein sequence ID" value="KLU89491.1"/>
    <property type="molecule type" value="Genomic_DNA"/>
</dbReference>
<reference evidence="10" key="4">
    <citation type="journal article" date="2015" name="G3 (Bethesda)">
        <title>Genome sequences of three phytopathogenic species of the Magnaporthaceae family of fungi.</title>
        <authorList>
            <person name="Okagaki L.H."/>
            <person name="Nunes C.C."/>
            <person name="Sailsbery J."/>
            <person name="Clay B."/>
            <person name="Brown D."/>
            <person name="John T."/>
            <person name="Oh Y."/>
            <person name="Young N."/>
            <person name="Fitzgerald M."/>
            <person name="Haas B.J."/>
            <person name="Zeng Q."/>
            <person name="Young S."/>
            <person name="Adiconis X."/>
            <person name="Fan L."/>
            <person name="Levin J.Z."/>
            <person name="Mitchell T.K."/>
            <person name="Okubara P.A."/>
            <person name="Farman M.L."/>
            <person name="Kohn L.M."/>
            <person name="Birren B."/>
            <person name="Ma L.-J."/>
            <person name="Dean R.A."/>
        </authorList>
    </citation>
    <scope>NUCLEOTIDE SEQUENCE</scope>
    <source>
        <strain evidence="10">ATCC 64411 / 73-15</strain>
    </source>
</reference>
<feature type="domain" description="EF-hand" evidence="8">
    <location>
        <begin position="432"/>
        <end position="467"/>
    </location>
</feature>
<evidence type="ECO:0000256" key="1">
    <source>
        <dbReference type="ARBA" id="ARBA00004370"/>
    </source>
</evidence>
<proteinExistence type="predicted"/>
<feature type="compositionally biased region" description="Basic and acidic residues" evidence="6">
    <location>
        <begin position="766"/>
        <end position="782"/>
    </location>
</feature>
<protein>
    <submittedName>
        <fullName evidence="9">Serine/threonine protein kinase</fullName>
    </submittedName>
</protein>
<keyword evidence="9" id="KW-0723">Serine/threonine-protein kinase</keyword>
<dbReference type="GO" id="GO:0016020">
    <property type="term" value="C:membrane"/>
    <property type="evidence" value="ECO:0007669"/>
    <property type="project" value="UniProtKB-SubCell"/>
</dbReference>
<evidence type="ECO:0000313" key="9">
    <source>
        <dbReference type="EMBL" id="KLU89491.1"/>
    </source>
</evidence>
<dbReference type="InterPro" id="IPR023408">
    <property type="entry name" value="MscS_beta-dom_sf"/>
</dbReference>
<evidence type="ECO:0000313" key="10">
    <source>
        <dbReference type="EnsemblFungi" id="MAPG_08462T0"/>
    </source>
</evidence>
<dbReference type="AlphaFoldDB" id="A0A0C4E7E9"/>
<evidence type="ECO:0000256" key="5">
    <source>
        <dbReference type="ARBA" id="ARBA00023136"/>
    </source>
</evidence>
<dbReference type="GO" id="GO:0005509">
    <property type="term" value="F:calcium ion binding"/>
    <property type="evidence" value="ECO:0007669"/>
    <property type="project" value="InterPro"/>
</dbReference>
<keyword evidence="2 7" id="KW-0812">Transmembrane</keyword>
<dbReference type="InterPro" id="IPR018247">
    <property type="entry name" value="EF_Hand_1_Ca_BS"/>
</dbReference>
<dbReference type="InterPro" id="IPR011992">
    <property type="entry name" value="EF-hand-dom_pair"/>
</dbReference>
<dbReference type="PROSITE" id="PS00018">
    <property type="entry name" value="EF_HAND_1"/>
    <property type="match status" value="1"/>
</dbReference>
<evidence type="ECO:0000259" key="8">
    <source>
        <dbReference type="PROSITE" id="PS50222"/>
    </source>
</evidence>
<dbReference type="SUPFAM" id="SSF47473">
    <property type="entry name" value="EF-hand"/>
    <property type="match status" value="1"/>
</dbReference>
<dbReference type="PROSITE" id="PS50222">
    <property type="entry name" value="EF_HAND_2"/>
    <property type="match status" value="1"/>
</dbReference>
<dbReference type="GO" id="GO:0004674">
    <property type="term" value="F:protein serine/threonine kinase activity"/>
    <property type="evidence" value="ECO:0007669"/>
    <property type="project" value="UniProtKB-KW"/>
</dbReference>
<dbReference type="SUPFAM" id="SSF50182">
    <property type="entry name" value="Sm-like ribonucleoproteins"/>
    <property type="match status" value="1"/>
</dbReference>
<evidence type="ECO:0000256" key="3">
    <source>
        <dbReference type="ARBA" id="ARBA00022837"/>
    </source>
</evidence>
<organism evidence="10 11">
    <name type="scientific">Magnaporthiopsis poae (strain ATCC 64411 / 73-15)</name>
    <name type="common">Kentucky bluegrass fungus</name>
    <name type="synonym">Magnaporthe poae</name>
    <dbReference type="NCBI Taxonomy" id="644358"/>
    <lineage>
        <taxon>Eukaryota</taxon>
        <taxon>Fungi</taxon>
        <taxon>Dikarya</taxon>
        <taxon>Ascomycota</taxon>
        <taxon>Pezizomycotina</taxon>
        <taxon>Sordariomycetes</taxon>
        <taxon>Sordariomycetidae</taxon>
        <taxon>Magnaporthales</taxon>
        <taxon>Magnaporthaceae</taxon>
        <taxon>Magnaporthiopsis</taxon>
    </lineage>
</organism>
<evidence type="ECO:0000256" key="2">
    <source>
        <dbReference type="ARBA" id="ARBA00022692"/>
    </source>
</evidence>
<feature type="region of interest" description="Disordered" evidence="6">
    <location>
        <begin position="1"/>
        <end position="88"/>
    </location>
</feature>
<reference evidence="11" key="1">
    <citation type="submission" date="2010-05" db="EMBL/GenBank/DDBJ databases">
        <title>The genome sequence of Magnaporthe poae strain ATCC 64411.</title>
        <authorList>
            <person name="Ma L.-J."/>
            <person name="Dead R."/>
            <person name="Young S."/>
            <person name="Zeng Q."/>
            <person name="Koehrsen M."/>
            <person name="Alvarado L."/>
            <person name="Berlin A."/>
            <person name="Chapman S.B."/>
            <person name="Chen Z."/>
            <person name="Freedman E."/>
            <person name="Gellesch M."/>
            <person name="Goldberg J."/>
            <person name="Griggs A."/>
            <person name="Gujja S."/>
            <person name="Heilman E.R."/>
            <person name="Heiman D."/>
            <person name="Hepburn T."/>
            <person name="Howarth C."/>
            <person name="Jen D."/>
            <person name="Larson L."/>
            <person name="Mehta T."/>
            <person name="Neiman D."/>
            <person name="Pearson M."/>
            <person name="Roberts A."/>
            <person name="Saif S."/>
            <person name="Shea T."/>
            <person name="Shenoy N."/>
            <person name="Sisk P."/>
            <person name="Stolte C."/>
            <person name="Sykes S."/>
            <person name="Walk T."/>
            <person name="White J."/>
            <person name="Yandava C."/>
            <person name="Haas B."/>
            <person name="Nusbaum C."/>
            <person name="Birren B."/>
        </authorList>
    </citation>
    <scope>NUCLEOTIDE SEQUENCE [LARGE SCALE GENOMIC DNA]</scope>
    <source>
        <strain evidence="11">ATCC 64411 / 73-15</strain>
    </source>
</reference>
<dbReference type="Pfam" id="PF25886">
    <property type="entry name" value="Msy1"/>
    <property type="match status" value="1"/>
</dbReference>
<dbReference type="VEuPathDB" id="FungiDB:MAPG_08462"/>
<feature type="transmembrane region" description="Helical" evidence="7">
    <location>
        <begin position="256"/>
        <end position="281"/>
    </location>
</feature>
<feature type="transmembrane region" description="Helical" evidence="7">
    <location>
        <begin position="488"/>
        <end position="507"/>
    </location>
</feature>
<keyword evidence="4 7" id="KW-1133">Transmembrane helix</keyword>
<comment type="subcellular location">
    <subcellularLocation>
        <location evidence="1">Membrane</location>
    </subcellularLocation>
</comment>
<dbReference type="GO" id="GO:0006874">
    <property type="term" value="P:intracellular calcium ion homeostasis"/>
    <property type="evidence" value="ECO:0007669"/>
    <property type="project" value="TreeGrafter"/>
</dbReference>
<keyword evidence="11" id="KW-1185">Reference proteome</keyword>
<keyword evidence="5 7" id="KW-0472">Membrane</keyword>
<feature type="compositionally biased region" description="Pro residues" evidence="6">
    <location>
        <begin position="940"/>
        <end position="951"/>
    </location>
</feature>
<reference evidence="9" key="2">
    <citation type="submission" date="2010-05" db="EMBL/GenBank/DDBJ databases">
        <title>The Genome Sequence of Magnaporthe poae strain ATCC 64411.</title>
        <authorList>
            <consortium name="The Broad Institute Genome Sequencing Platform"/>
            <consortium name="Broad Institute Genome Sequencing Center for Infectious Disease"/>
            <person name="Ma L.-J."/>
            <person name="Dead R."/>
            <person name="Young S."/>
            <person name="Zeng Q."/>
            <person name="Koehrsen M."/>
            <person name="Alvarado L."/>
            <person name="Berlin A."/>
            <person name="Chapman S.B."/>
            <person name="Chen Z."/>
            <person name="Freedman E."/>
            <person name="Gellesch M."/>
            <person name="Goldberg J."/>
            <person name="Griggs A."/>
            <person name="Gujja S."/>
            <person name="Heilman E.R."/>
            <person name="Heiman D."/>
            <person name="Hepburn T."/>
            <person name="Howarth C."/>
            <person name="Jen D."/>
            <person name="Larson L."/>
            <person name="Mehta T."/>
            <person name="Neiman D."/>
            <person name="Pearson M."/>
            <person name="Roberts A."/>
            <person name="Saif S."/>
            <person name="Shea T."/>
            <person name="Shenoy N."/>
            <person name="Sisk P."/>
            <person name="Stolte C."/>
            <person name="Sykes S."/>
            <person name="Walk T."/>
            <person name="White J."/>
            <person name="Yandava C."/>
            <person name="Haas B."/>
            <person name="Nusbaum C."/>
            <person name="Birren B."/>
        </authorList>
    </citation>
    <scope>NUCLEOTIDE SEQUENCE</scope>
    <source>
        <strain evidence="9">ATCC 64411</strain>
    </source>
</reference>
<dbReference type="EMBL" id="ADBL01002050">
    <property type="status" value="NOT_ANNOTATED_CDS"/>
    <property type="molecule type" value="Genomic_DNA"/>
</dbReference>
<feature type="compositionally biased region" description="Polar residues" evidence="6">
    <location>
        <begin position="879"/>
        <end position="913"/>
    </location>
</feature>
<feature type="compositionally biased region" description="Basic and acidic residues" evidence="6">
    <location>
        <begin position="727"/>
        <end position="736"/>
    </location>
</feature>
<dbReference type="eggNOG" id="KOG4629">
    <property type="taxonomic scope" value="Eukaryota"/>
</dbReference>
<keyword evidence="3" id="KW-0106">Calcium</keyword>
<keyword evidence="9" id="KW-0418">Kinase</keyword>
<keyword evidence="9" id="KW-0808">Transferase</keyword>
<feature type="transmembrane region" description="Helical" evidence="7">
    <location>
        <begin position="216"/>
        <end position="236"/>
    </location>
</feature>
<dbReference type="InterPro" id="IPR010920">
    <property type="entry name" value="LSM_dom_sf"/>
</dbReference>
<evidence type="ECO:0000256" key="7">
    <source>
        <dbReference type="SAM" id="Phobius"/>
    </source>
</evidence>
<evidence type="ECO:0000256" key="6">
    <source>
        <dbReference type="SAM" id="MobiDB-lite"/>
    </source>
</evidence>
<dbReference type="InterPro" id="IPR006685">
    <property type="entry name" value="MscS_channel_2nd"/>
</dbReference>
<dbReference type="Gene3D" id="2.30.30.60">
    <property type="match status" value="1"/>
</dbReference>
<dbReference type="Pfam" id="PF00924">
    <property type="entry name" value="MS_channel_2nd"/>
    <property type="match status" value="1"/>
</dbReference>
<dbReference type="InterPro" id="IPR058650">
    <property type="entry name" value="Msy1/2-like"/>
</dbReference>
<evidence type="ECO:0000313" key="11">
    <source>
        <dbReference type="Proteomes" id="UP000011715"/>
    </source>
</evidence>
<feature type="region of interest" description="Disordered" evidence="6">
    <location>
        <begin position="727"/>
        <end position="860"/>
    </location>
</feature>
<dbReference type="Gene3D" id="1.10.238.10">
    <property type="entry name" value="EF-hand"/>
    <property type="match status" value="1"/>
</dbReference>
<feature type="transmembrane region" description="Helical" evidence="7">
    <location>
        <begin position="171"/>
        <end position="204"/>
    </location>
</feature>
<dbReference type="EnsemblFungi" id="MAPG_08462T0">
    <property type="protein sequence ID" value="MAPG_08462T0"/>
    <property type="gene ID" value="MAPG_08462"/>
</dbReference>
<dbReference type="OMA" id="HSMHDVD"/>
<sequence length="951" mass="103316">MATAPASPRNPTKMGFIPINHGRPSEGDNEIPLTQIRTNQSTGARKPAMGSTNDEKRSLFQGNEGRGPGRRKIKKDLAEQGRRGTAGSDDVALNAMGRIYNKIVNFSSVTRYLVYVVPVAVILAAPVVILVATGNQGKIPVGELKVLKPGQTDASNPDNLDVLQGPFLFELMLWILMSWMALWIGKIVAHLLPSVFMFLCGVVSSGTRKYATVIRALEIPLSLFFWGLSSYLTFTFRIVNQNNWDRIGWVDVMRKILGASFISAGVFLAEKTLVQLISITYHQRSFANRIKDSKRDVYLLGLLYDASRTLFPMFCPEFEEEDYIINDSIDRLLVGGKGQNGAGTAVPMRLIGNVGANVGRLGDKITSVFGNVASEITGKQVFSPNSAHSIVVEALEKRHTSEALAKRIWMSFVVEGHDSLSQEDISEVLGSAHEQEAFEAFEAIDADGNGDISLEEMRLKVVEIGVERKAIANSMKDIGQALGVFDEILLFVVLLIVIFIFLAWFQSDFITRLATAGTALLSLSFVFAVTTQEFLGSCIFLFVKHPYDVGDRVDITGQQLLVERISLLYTIFTRIDKMEVVQVPNIVLNNLWIENVTRSKAMKECIDVNVSFDTSFEDIELLRQEMERFVRHPDNSRDFMPDFSIGIGGVNDLDKMTLKVVIKHKSNWHNDAVRATRRSKFICALALALKRVPIYGPGGGGEALGGPLNPAYSVTVDDKFAIAARAKADRDKEAKRMVPTPSEEAAAEELNVRDGGVLGAGAFGGNREDPDSPEASERRDHMGQGFQKHASQRGGRRQAGQTLPTADDGSAPLLSPNRAPTITRHGASLDVERGHGGLSPSRAASVASNRSNPYYGAAGVMAPAGASSAAANYAQVQQTSPSGPSQQAYSVFPRQQYSPPGSSHGTFAGSQSGAPLHPLQAAPPGRPRGPSVSSNFRGQQPPPPPGPGPQR</sequence>
<accession>A0A0C4E7E9</accession>
<dbReference type="InterPro" id="IPR002048">
    <property type="entry name" value="EF_hand_dom"/>
</dbReference>
<dbReference type="PANTHER" id="PTHR31323:SF14">
    <property type="entry name" value="MECHANOSENSITIVE ION CHANNEL PROTEIN MSY2"/>
    <property type="match status" value="1"/>
</dbReference>
<dbReference type="Proteomes" id="UP000011715">
    <property type="component" value="Unassembled WGS sequence"/>
</dbReference>
<reference evidence="10" key="5">
    <citation type="submission" date="2015-06" db="UniProtKB">
        <authorList>
            <consortium name="EnsemblFungi"/>
        </authorList>
    </citation>
    <scope>IDENTIFICATION</scope>
    <source>
        <strain evidence="10">ATCC 64411</strain>
    </source>
</reference>
<evidence type="ECO:0000256" key="4">
    <source>
        <dbReference type="ARBA" id="ARBA00022989"/>
    </source>
</evidence>
<gene>
    <name evidence="9" type="ORF">MAPG_08462</name>
</gene>
<feature type="compositionally biased region" description="Low complexity" evidence="6">
    <location>
        <begin position="839"/>
        <end position="860"/>
    </location>
</feature>
<dbReference type="GO" id="GO:0005262">
    <property type="term" value="F:calcium channel activity"/>
    <property type="evidence" value="ECO:0007669"/>
    <property type="project" value="TreeGrafter"/>
</dbReference>
<dbReference type="OrthoDB" id="544685at2759"/>
<dbReference type="PANTHER" id="PTHR31323">
    <property type="entry name" value="MECHANOSENSITIVE ION CHANNEL PROTEIN MSY2"/>
    <property type="match status" value="1"/>
</dbReference>
<name>A0A0C4E7E9_MAGP6</name>
<reference evidence="9" key="3">
    <citation type="submission" date="2011-03" db="EMBL/GenBank/DDBJ databases">
        <title>Annotation of Magnaporthe poae ATCC 64411.</title>
        <authorList>
            <person name="Ma L.-J."/>
            <person name="Dead R."/>
            <person name="Young S.K."/>
            <person name="Zeng Q."/>
            <person name="Gargeya S."/>
            <person name="Fitzgerald M."/>
            <person name="Haas B."/>
            <person name="Abouelleil A."/>
            <person name="Alvarado L."/>
            <person name="Arachchi H.M."/>
            <person name="Berlin A."/>
            <person name="Brown A."/>
            <person name="Chapman S.B."/>
            <person name="Chen Z."/>
            <person name="Dunbar C."/>
            <person name="Freedman E."/>
            <person name="Gearin G."/>
            <person name="Gellesch M."/>
            <person name="Goldberg J."/>
            <person name="Griggs A."/>
            <person name="Gujja S."/>
            <person name="Heiman D."/>
            <person name="Howarth C."/>
            <person name="Larson L."/>
            <person name="Lui A."/>
            <person name="MacDonald P.J.P."/>
            <person name="Mehta T."/>
            <person name="Montmayeur A."/>
            <person name="Murphy C."/>
            <person name="Neiman D."/>
            <person name="Pearson M."/>
            <person name="Priest M."/>
            <person name="Roberts A."/>
            <person name="Saif S."/>
            <person name="Shea T."/>
            <person name="Shenoy N."/>
            <person name="Sisk P."/>
            <person name="Stolte C."/>
            <person name="Sykes S."/>
            <person name="Yandava C."/>
            <person name="Wortman J."/>
            <person name="Nusbaum C."/>
            <person name="Birren B."/>
        </authorList>
    </citation>
    <scope>NUCLEOTIDE SEQUENCE</scope>
    <source>
        <strain evidence="9">ATCC 64411</strain>
    </source>
</reference>
<feature type="region of interest" description="Disordered" evidence="6">
    <location>
        <begin position="875"/>
        <end position="951"/>
    </location>
</feature>